<keyword evidence="3" id="KW-0732">Signal</keyword>
<dbReference type="EMBL" id="JAUQTB010000002">
    <property type="protein sequence ID" value="MDO7905552.1"/>
    <property type="molecule type" value="Genomic_DNA"/>
</dbReference>
<gene>
    <name evidence="5" type="ORF">Q5741_03900</name>
</gene>
<feature type="chain" id="PRO_5047453517" evidence="3">
    <location>
        <begin position="22"/>
        <end position="256"/>
    </location>
</feature>
<evidence type="ECO:0000313" key="6">
    <source>
        <dbReference type="Proteomes" id="UP001240171"/>
    </source>
</evidence>
<dbReference type="EC" id="3.-.-.-" evidence="5"/>
<feature type="signal peptide" evidence="3">
    <location>
        <begin position="1"/>
        <end position="21"/>
    </location>
</feature>
<accession>A0ABT9C8G2</accession>
<organism evidence="5 6">
    <name type="scientific">Paenibacillus lacisoli</name>
    <dbReference type="NCBI Taxonomy" id="3064525"/>
    <lineage>
        <taxon>Bacteria</taxon>
        <taxon>Bacillati</taxon>
        <taxon>Bacillota</taxon>
        <taxon>Bacilli</taxon>
        <taxon>Bacillales</taxon>
        <taxon>Paenibacillaceae</taxon>
        <taxon>Paenibacillus</taxon>
    </lineage>
</organism>
<dbReference type="RefSeq" id="WP_305022759.1">
    <property type="nucleotide sequence ID" value="NZ_JAUQTB010000002.1"/>
</dbReference>
<dbReference type="PANTHER" id="PTHR10587:SF133">
    <property type="entry name" value="CHITIN DEACETYLASE 1-RELATED"/>
    <property type="match status" value="1"/>
</dbReference>
<evidence type="ECO:0000256" key="1">
    <source>
        <dbReference type="ARBA" id="ARBA00022723"/>
    </source>
</evidence>
<name>A0ABT9C8G2_9BACL</name>
<dbReference type="InterPro" id="IPR011330">
    <property type="entry name" value="Glyco_hydro/deAcase_b/a-brl"/>
</dbReference>
<dbReference type="InterPro" id="IPR050248">
    <property type="entry name" value="Polysacc_deacetylase_ArnD"/>
</dbReference>
<dbReference type="InterPro" id="IPR002509">
    <property type="entry name" value="NODB_dom"/>
</dbReference>
<dbReference type="SUPFAM" id="SSF88713">
    <property type="entry name" value="Glycoside hydrolase/deacetylase"/>
    <property type="match status" value="1"/>
</dbReference>
<dbReference type="Gene3D" id="3.20.20.370">
    <property type="entry name" value="Glycoside hydrolase/deacetylase"/>
    <property type="match status" value="1"/>
</dbReference>
<evidence type="ECO:0000256" key="2">
    <source>
        <dbReference type="ARBA" id="ARBA00022801"/>
    </source>
</evidence>
<sequence>MYKYFLAALCLLLAFPVTVQAQPVSAVKKDRKFYEQKGDVIWEVQTDKKWIAFTFDDGPDPKQTGAILDVLEQYHAKGTFFVIGKQAAQHPQMLNRIAFEGHEVANHTFNHIFFRLPSSPERVRTEIERTEAEIIKATGKGSALFRPPGGIYDETIIREARRLGLYPIMWSWHQDTRDWSRPGIKKIVNKVLDNAHNGDIVLFHDFVQGSSQTVEALKQILPELQRRGYEIVTVSELIQSSSRQLHKSSIPSKHKS</sequence>
<keyword evidence="6" id="KW-1185">Reference proteome</keyword>
<evidence type="ECO:0000259" key="4">
    <source>
        <dbReference type="PROSITE" id="PS51677"/>
    </source>
</evidence>
<dbReference type="Proteomes" id="UP001240171">
    <property type="component" value="Unassembled WGS sequence"/>
</dbReference>
<dbReference type="GO" id="GO:0016787">
    <property type="term" value="F:hydrolase activity"/>
    <property type="evidence" value="ECO:0007669"/>
    <property type="project" value="UniProtKB-KW"/>
</dbReference>
<protein>
    <submittedName>
        <fullName evidence="5">Polysaccharide deacetylase family protein</fullName>
        <ecNumber evidence="5">3.-.-.-</ecNumber>
    </submittedName>
</protein>
<proteinExistence type="predicted"/>
<dbReference type="Pfam" id="PF01522">
    <property type="entry name" value="Polysacc_deac_1"/>
    <property type="match status" value="1"/>
</dbReference>
<evidence type="ECO:0000313" key="5">
    <source>
        <dbReference type="EMBL" id="MDO7905552.1"/>
    </source>
</evidence>
<keyword evidence="1" id="KW-0479">Metal-binding</keyword>
<dbReference type="PANTHER" id="PTHR10587">
    <property type="entry name" value="GLYCOSYL TRANSFERASE-RELATED"/>
    <property type="match status" value="1"/>
</dbReference>
<comment type="caution">
    <text evidence="5">The sequence shown here is derived from an EMBL/GenBank/DDBJ whole genome shotgun (WGS) entry which is preliminary data.</text>
</comment>
<evidence type="ECO:0000256" key="3">
    <source>
        <dbReference type="SAM" id="SignalP"/>
    </source>
</evidence>
<keyword evidence="2 5" id="KW-0378">Hydrolase</keyword>
<feature type="domain" description="NodB homology" evidence="4">
    <location>
        <begin position="49"/>
        <end position="232"/>
    </location>
</feature>
<dbReference type="CDD" id="cd10917">
    <property type="entry name" value="CE4_NodB_like_6s_7s"/>
    <property type="match status" value="1"/>
</dbReference>
<reference evidence="5 6" key="1">
    <citation type="submission" date="2023-07" db="EMBL/GenBank/DDBJ databases">
        <title>Paenibacillus sp. JX-17 nov. isolated from soil.</title>
        <authorList>
            <person name="Wan Y."/>
            <person name="Liu B."/>
        </authorList>
    </citation>
    <scope>NUCLEOTIDE SEQUENCE [LARGE SCALE GENOMIC DNA]</scope>
    <source>
        <strain evidence="5 6">JX-17</strain>
    </source>
</reference>
<dbReference type="PROSITE" id="PS51677">
    <property type="entry name" value="NODB"/>
    <property type="match status" value="1"/>
</dbReference>